<evidence type="ECO:0000313" key="3">
    <source>
        <dbReference type="Proteomes" id="UP000094256"/>
    </source>
</evidence>
<dbReference type="PROSITE" id="PS50222">
    <property type="entry name" value="EF_HAND_2"/>
    <property type="match status" value="1"/>
</dbReference>
<keyword evidence="3" id="KW-1185">Reference proteome</keyword>
<dbReference type="KEGG" id="span:AWL63_08830"/>
<gene>
    <name evidence="2" type="ORF">AWL63_08830</name>
</gene>
<feature type="domain" description="EF-hand" evidence="1">
    <location>
        <begin position="13"/>
        <end position="48"/>
    </location>
</feature>
<dbReference type="InterPro" id="IPR018247">
    <property type="entry name" value="EF_Hand_1_Ca_BS"/>
</dbReference>
<dbReference type="SUPFAM" id="SSF47473">
    <property type="entry name" value="EF-hand"/>
    <property type="match status" value="1"/>
</dbReference>
<dbReference type="AlphaFoldDB" id="A0A1B3Z9E2"/>
<dbReference type="EMBL" id="CP014168">
    <property type="protein sequence ID" value="AOH84058.1"/>
    <property type="molecule type" value="Genomic_DNA"/>
</dbReference>
<dbReference type="PROSITE" id="PS00018">
    <property type="entry name" value="EF_HAND_1"/>
    <property type="match status" value="1"/>
</dbReference>
<dbReference type="GO" id="GO:0005509">
    <property type="term" value="F:calcium ion binding"/>
    <property type="evidence" value="ECO:0007669"/>
    <property type="project" value="InterPro"/>
</dbReference>
<dbReference type="InterPro" id="IPR002048">
    <property type="entry name" value="EF_hand_dom"/>
</dbReference>
<dbReference type="Pfam" id="PF13202">
    <property type="entry name" value="EF-hand_5"/>
    <property type="match status" value="2"/>
</dbReference>
<dbReference type="Gene3D" id="1.10.238.10">
    <property type="entry name" value="EF-hand"/>
    <property type="match status" value="1"/>
</dbReference>
<name>A0A1B3Z9E2_9SPHN</name>
<dbReference type="Proteomes" id="UP000094256">
    <property type="component" value="Chromosome"/>
</dbReference>
<evidence type="ECO:0000259" key="1">
    <source>
        <dbReference type="PROSITE" id="PS50222"/>
    </source>
</evidence>
<protein>
    <recommendedName>
        <fullName evidence="1">EF-hand domain-containing protein</fullName>
    </recommendedName>
</protein>
<proteinExistence type="predicted"/>
<sequence length="102" mass="11243">MGPARDPNRNLTINLAFDDAFVQRYDADLSGTLTPEEFKAGVRARLREAVDSNPAAKAKITPENIERLVKSLSDQTFTRYDVNHDGALSAAELKPSLRKNVA</sequence>
<accession>A0A1B3Z9E2</accession>
<evidence type="ECO:0000313" key="2">
    <source>
        <dbReference type="EMBL" id="AOH84058.1"/>
    </source>
</evidence>
<dbReference type="InterPro" id="IPR011992">
    <property type="entry name" value="EF-hand-dom_pair"/>
</dbReference>
<reference evidence="2 3" key="1">
    <citation type="submission" date="2016-01" db="EMBL/GenBank/DDBJ databases">
        <title>Complete genome and mega plasmid sequence of Sphingomonas panacis DCY99 elicits systemic resistance in rice to Xanthomonas oryzae.</title>
        <authorList>
            <person name="Kim Y.J."/>
            <person name="Yang D.C."/>
            <person name="Sing P."/>
        </authorList>
    </citation>
    <scope>NUCLEOTIDE SEQUENCE [LARGE SCALE GENOMIC DNA]</scope>
    <source>
        <strain evidence="2 3">DCY99</strain>
    </source>
</reference>
<organism evidence="2 3">
    <name type="scientific">Sphingomonas panacis</name>
    <dbReference type="NCBI Taxonomy" id="1560345"/>
    <lineage>
        <taxon>Bacteria</taxon>
        <taxon>Pseudomonadati</taxon>
        <taxon>Pseudomonadota</taxon>
        <taxon>Alphaproteobacteria</taxon>
        <taxon>Sphingomonadales</taxon>
        <taxon>Sphingomonadaceae</taxon>
        <taxon>Sphingomonas</taxon>
    </lineage>
</organism>